<dbReference type="EMBL" id="BAABAS010000005">
    <property type="protein sequence ID" value="GAA4229890.1"/>
    <property type="molecule type" value="Genomic_DNA"/>
</dbReference>
<evidence type="ECO:0000313" key="4">
    <source>
        <dbReference type="Proteomes" id="UP001501710"/>
    </source>
</evidence>
<evidence type="ECO:0000256" key="1">
    <source>
        <dbReference type="SAM" id="MobiDB-lite"/>
    </source>
</evidence>
<feature type="compositionally biased region" description="Pro residues" evidence="1">
    <location>
        <begin position="486"/>
        <end position="495"/>
    </location>
</feature>
<reference evidence="4" key="1">
    <citation type="journal article" date="2019" name="Int. J. Syst. Evol. Microbiol.">
        <title>The Global Catalogue of Microorganisms (GCM) 10K type strain sequencing project: providing services to taxonomists for standard genome sequencing and annotation.</title>
        <authorList>
            <consortium name="The Broad Institute Genomics Platform"/>
            <consortium name="The Broad Institute Genome Sequencing Center for Infectious Disease"/>
            <person name="Wu L."/>
            <person name="Ma J."/>
        </authorList>
    </citation>
    <scope>NUCLEOTIDE SEQUENCE [LARGE SCALE GENOMIC DNA]</scope>
    <source>
        <strain evidence="4">JCM 17440</strain>
    </source>
</reference>
<feature type="domain" description="Type VII secretion system protein EssD-like" evidence="2">
    <location>
        <begin position="664"/>
        <end position="747"/>
    </location>
</feature>
<feature type="region of interest" description="Disordered" evidence="1">
    <location>
        <begin position="388"/>
        <end position="503"/>
    </location>
</feature>
<feature type="compositionally biased region" description="Basic and acidic residues" evidence="1">
    <location>
        <begin position="606"/>
        <end position="618"/>
    </location>
</feature>
<dbReference type="InterPro" id="IPR044927">
    <property type="entry name" value="Endonuclea_NS_2"/>
</dbReference>
<feature type="compositionally biased region" description="Polar residues" evidence="1">
    <location>
        <begin position="410"/>
        <end position="435"/>
    </location>
</feature>
<sequence length="765" mass="83664">MIVPDEVLGIMAKVHPDAVETEAHDLRKAAGGIRDAGADVHTTWQGLSAFYKAPEADQLFAATTPVRDNAAMFAGQLEKVTGALTTYAAETRVIKHKLTDLYMQAVTFVNKTFNEDGNWNENKDLVNENNTLLAAVNTQAMAFHNAQEKATSSIYAAYGETTPPLPTGGGGEPPPWGTPEKADLPWYEDLWNGAGSLLTGFFGDGLGGDAKGIWDLVTSPDKWWDAYKSLMALTLPLNPIIAPFAMLIPSVRHKVNETWKGFGKSFVAWDRWKQDPARAAGNTLFNIVTTVVPVGKVGTPGKLAKLSRATAKVGDLVDPVSLSLKATKLPKVSDIVAHLGGKVGDLAKTTKLNLHKFVIQPTIDLKNYIHHRHSHIPDRIPEWIQREHRQPAAAQVRASHTPELAAARTGQPTNTIHDPAQTPATASRATPQSGNTTGGNSPGESPLIRHTGSLTGPHQGPSEGSGVLHHDRVEGDLDTPAAATPPHGPEGPPHDPSGGEHTPKLEDQVVERKDALSPKKSKPFGDGVELEANKRYIVTDHGGRYRGVFITDDHGVIREVHTWSRSTGKWRPDLRNPLPNVAYHVDDNWIFRTDDHARTISVEGELHHPGSDDARRMATDQSSAGKEGGTEYERLNKEIIDNFVDEHNRLPMSHEVDLYHDVRWNGGHLIGTAFGGPGERINLVSMLEKLNKAQKGTSLLNNYRKLESYFIAILDRSQPPRLEINIRADYLPGRKVPHEIIVEYALDGQITNKLVYPNVPPINSS</sequence>
<dbReference type="Pfam" id="PF13930">
    <property type="entry name" value="Endonuclea_NS_2"/>
    <property type="match status" value="1"/>
</dbReference>
<dbReference type="Proteomes" id="UP001501710">
    <property type="component" value="Unassembled WGS sequence"/>
</dbReference>
<protein>
    <recommendedName>
        <fullName evidence="2">Type VII secretion system protein EssD-like domain-containing protein</fullName>
    </recommendedName>
</protein>
<feature type="region of interest" description="Disordered" evidence="1">
    <location>
        <begin position="606"/>
        <end position="628"/>
    </location>
</feature>
<accession>A0ABP8BXR4</accession>
<gene>
    <name evidence="3" type="ORF">GCM10022254_23370</name>
</gene>
<evidence type="ECO:0000313" key="3">
    <source>
        <dbReference type="EMBL" id="GAA4229890.1"/>
    </source>
</evidence>
<organism evidence="3 4">
    <name type="scientific">Actinomadura meridiana</name>
    <dbReference type="NCBI Taxonomy" id="559626"/>
    <lineage>
        <taxon>Bacteria</taxon>
        <taxon>Bacillati</taxon>
        <taxon>Actinomycetota</taxon>
        <taxon>Actinomycetes</taxon>
        <taxon>Streptosporangiales</taxon>
        <taxon>Thermomonosporaceae</taxon>
        <taxon>Actinomadura</taxon>
    </lineage>
</organism>
<evidence type="ECO:0000259" key="2">
    <source>
        <dbReference type="Pfam" id="PF13930"/>
    </source>
</evidence>
<proteinExistence type="predicted"/>
<comment type="caution">
    <text evidence="3">The sequence shown here is derived from an EMBL/GenBank/DDBJ whole genome shotgun (WGS) entry which is preliminary data.</text>
</comment>
<name>A0ABP8BXR4_9ACTN</name>
<dbReference type="RefSeq" id="WP_344894288.1">
    <property type="nucleotide sequence ID" value="NZ_BAABAS010000005.1"/>
</dbReference>
<keyword evidence="4" id="KW-1185">Reference proteome</keyword>